<feature type="region of interest" description="Disordered" evidence="7">
    <location>
        <begin position="216"/>
        <end position="237"/>
    </location>
</feature>
<comment type="caution">
    <text evidence="6">Lacks conserved residue(s) required for the propagation of feature annotation.</text>
</comment>
<evidence type="ECO:0000256" key="4">
    <source>
        <dbReference type="ARBA" id="ARBA00022679"/>
    </source>
</evidence>
<sequence>MFHVKHDETLPVPEAAADVFGERLAIAVEYVEALATIGVERGLIGPREADRLWERHILNSAVLGELLDAGERVIDVGSGAGLPGIPLAIARPDVHIVLVEPMLRRTEFLREMIERLGLANVSVVRGRAEEPGVIAEVGGADAVTSRAVAALDKIARWSLPLTRIGGRMLAIKGDRADEEVQQYGNALGPLGADDVRVVQCGTRYLDSPTTVVVARRKECDGDRRRGSSRGGSRRRSR</sequence>
<dbReference type="InterPro" id="IPR003682">
    <property type="entry name" value="rRNA_ssu_MeTfrase_G"/>
</dbReference>
<dbReference type="PANTHER" id="PTHR31760:SF0">
    <property type="entry name" value="S-ADENOSYL-L-METHIONINE-DEPENDENT METHYLTRANSFERASES SUPERFAMILY PROTEIN"/>
    <property type="match status" value="1"/>
</dbReference>
<dbReference type="PANTHER" id="PTHR31760">
    <property type="entry name" value="S-ADENOSYL-L-METHIONINE-DEPENDENT METHYLTRANSFERASES SUPERFAMILY PROTEIN"/>
    <property type="match status" value="1"/>
</dbReference>
<dbReference type="AlphaFoldDB" id="A0A1S1L2Y6"/>
<dbReference type="SUPFAM" id="SSF53335">
    <property type="entry name" value="S-adenosyl-L-methionine-dependent methyltransferases"/>
    <property type="match status" value="1"/>
</dbReference>
<reference evidence="8 9" key="1">
    <citation type="submission" date="2016-10" db="EMBL/GenBank/DDBJ databases">
        <title>Evaluation of Human, Veterinary and Environmental Mycobacterium chelonae Isolates by Core Genome Phylogenomic Analysis, Targeted Gene Comparison, and Anti-microbial Susceptibility Patterns: A Tale of Mistaken Identities.</title>
        <authorList>
            <person name="Fogelson S.B."/>
            <person name="Camus A.C."/>
            <person name="Lorenz W."/>
            <person name="Vasireddy R."/>
            <person name="Vasireddy S."/>
            <person name="Smith T."/>
            <person name="Brown-Elliott B.A."/>
            <person name="Wallace R.J.Jr."/>
            <person name="Hasan N.A."/>
            <person name="Reischl U."/>
            <person name="Sanchez S."/>
        </authorList>
    </citation>
    <scope>NUCLEOTIDE SEQUENCE [LARGE SCALE GENOMIC DNA]</scope>
    <source>
        <strain evidence="8 9">1559</strain>
    </source>
</reference>
<dbReference type="STRING" id="948102.BKG76_11000"/>
<gene>
    <name evidence="6" type="primary">rsmG</name>
    <name evidence="8" type="ORF">BKG76_11000</name>
</gene>
<dbReference type="EC" id="2.1.1.-" evidence="6"/>
<feature type="binding site" evidence="6">
    <location>
        <position position="77"/>
    </location>
    <ligand>
        <name>S-adenosyl-L-methionine</name>
        <dbReference type="ChEBI" id="CHEBI:59789"/>
    </ligand>
</feature>
<comment type="function">
    <text evidence="6">Specifically methylates the N7 position of a guanine in 16S rRNA.</text>
</comment>
<dbReference type="Pfam" id="PF02527">
    <property type="entry name" value="GidB"/>
    <property type="match status" value="1"/>
</dbReference>
<dbReference type="OrthoDB" id="9808773at2"/>
<dbReference type="GO" id="GO:0070043">
    <property type="term" value="F:rRNA (guanine-N7-)-methyltransferase activity"/>
    <property type="evidence" value="ECO:0007669"/>
    <property type="project" value="UniProtKB-UniRule"/>
</dbReference>
<dbReference type="Gene3D" id="3.40.50.150">
    <property type="entry name" value="Vaccinia Virus protein VP39"/>
    <property type="match status" value="1"/>
</dbReference>
<dbReference type="CDD" id="cd02440">
    <property type="entry name" value="AdoMet_MTases"/>
    <property type="match status" value="1"/>
</dbReference>
<evidence type="ECO:0000256" key="3">
    <source>
        <dbReference type="ARBA" id="ARBA00022603"/>
    </source>
</evidence>
<feature type="binding site" evidence="6">
    <location>
        <position position="146"/>
    </location>
    <ligand>
        <name>S-adenosyl-L-methionine</name>
        <dbReference type="ChEBI" id="CHEBI:59789"/>
    </ligand>
</feature>
<evidence type="ECO:0000256" key="7">
    <source>
        <dbReference type="SAM" id="MobiDB-lite"/>
    </source>
</evidence>
<keyword evidence="3 6" id="KW-0489">Methyltransferase</keyword>
<dbReference type="PIRSF" id="PIRSF003078">
    <property type="entry name" value="GidB"/>
    <property type="match status" value="1"/>
</dbReference>
<comment type="caution">
    <text evidence="8">The sequence shown here is derived from an EMBL/GenBank/DDBJ whole genome shotgun (WGS) entry which is preliminary data.</text>
</comment>
<evidence type="ECO:0000256" key="5">
    <source>
        <dbReference type="ARBA" id="ARBA00022691"/>
    </source>
</evidence>
<name>A0A1S1L2Y6_9MYCO</name>
<dbReference type="RefSeq" id="WP_070937673.1">
    <property type="nucleotide sequence ID" value="NZ_MLIK01000019.1"/>
</dbReference>
<evidence type="ECO:0000313" key="8">
    <source>
        <dbReference type="EMBL" id="OHU21204.1"/>
    </source>
</evidence>
<keyword evidence="5 6" id="KW-0949">S-adenosyl-L-methionine</keyword>
<evidence type="ECO:0000256" key="1">
    <source>
        <dbReference type="ARBA" id="ARBA00022490"/>
    </source>
</evidence>
<feature type="binding site" evidence="6">
    <location>
        <position position="82"/>
    </location>
    <ligand>
        <name>S-adenosyl-L-methionine</name>
        <dbReference type="ChEBI" id="CHEBI:59789"/>
    </ligand>
</feature>
<accession>A0A1S1L2Y6</accession>
<feature type="binding site" evidence="6">
    <location>
        <begin position="128"/>
        <end position="129"/>
    </location>
    <ligand>
        <name>S-adenosyl-L-methionine</name>
        <dbReference type="ChEBI" id="CHEBI:59789"/>
    </ligand>
</feature>
<keyword evidence="4 6" id="KW-0808">Transferase</keyword>
<dbReference type="Proteomes" id="UP000179616">
    <property type="component" value="Unassembled WGS sequence"/>
</dbReference>
<protein>
    <recommendedName>
        <fullName evidence="6">Ribosomal RNA small subunit methyltransferase G</fullName>
        <ecNumber evidence="6">2.1.1.-</ecNumber>
    </recommendedName>
    <alternativeName>
        <fullName evidence="6">16S rRNA 7-methylguanosine methyltransferase</fullName>
        <shortName evidence="6">16S rRNA m7G methyltransferase</shortName>
    </alternativeName>
</protein>
<dbReference type="GeneID" id="57167327"/>
<comment type="subcellular location">
    <subcellularLocation>
        <location evidence="6">Cytoplasm</location>
    </subcellularLocation>
</comment>
<dbReference type="InterPro" id="IPR029063">
    <property type="entry name" value="SAM-dependent_MTases_sf"/>
</dbReference>
<evidence type="ECO:0000313" key="9">
    <source>
        <dbReference type="Proteomes" id="UP000179616"/>
    </source>
</evidence>
<proteinExistence type="inferred from homology"/>
<dbReference type="NCBIfam" id="TIGR00138">
    <property type="entry name" value="rsmG_gidB"/>
    <property type="match status" value="1"/>
</dbReference>
<keyword evidence="1 6" id="KW-0963">Cytoplasm</keyword>
<dbReference type="EMBL" id="MLIK01000019">
    <property type="protein sequence ID" value="OHU21204.1"/>
    <property type="molecule type" value="Genomic_DNA"/>
</dbReference>
<dbReference type="HAMAP" id="MF_00074">
    <property type="entry name" value="16SrRNA_methyltr_G"/>
    <property type="match status" value="1"/>
</dbReference>
<keyword evidence="2 6" id="KW-0698">rRNA processing</keyword>
<organism evidence="8 9">
    <name type="scientific">Mycobacteroides franklinii</name>
    <dbReference type="NCBI Taxonomy" id="948102"/>
    <lineage>
        <taxon>Bacteria</taxon>
        <taxon>Bacillati</taxon>
        <taxon>Actinomycetota</taxon>
        <taxon>Actinomycetes</taxon>
        <taxon>Mycobacteriales</taxon>
        <taxon>Mycobacteriaceae</taxon>
        <taxon>Mycobacteroides</taxon>
    </lineage>
</organism>
<dbReference type="GO" id="GO:0005829">
    <property type="term" value="C:cytosol"/>
    <property type="evidence" value="ECO:0007669"/>
    <property type="project" value="TreeGrafter"/>
</dbReference>
<evidence type="ECO:0000256" key="6">
    <source>
        <dbReference type="HAMAP-Rule" id="MF_00074"/>
    </source>
</evidence>
<feature type="compositionally biased region" description="Basic and acidic residues" evidence="7">
    <location>
        <begin position="216"/>
        <end position="225"/>
    </location>
</feature>
<evidence type="ECO:0000256" key="2">
    <source>
        <dbReference type="ARBA" id="ARBA00022552"/>
    </source>
</evidence>
<comment type="similarity">
    <text evidence="6">Belongs to the methyltransferase superfamily. RNA methyltransferase RsmG family.</text>
</comment>